<comment type="caution">
    <text evidence="1">The sequence shown here is derived from an EMBL/GenBank/DDBJ whole genome shotgun (WGS) entry which is preliminary data.</text>
</comment>
<gene>
    <name evidence="1" type="ORF">AN2V17_34010</name>
</gene>
<accession>A0ACB5UNN9</accession>
<protein>
    <submittedName>
        <fullName evidence="1">Uncharacterized protein</fullName>
    </submittedName>
</protein>
<sequence length="39" mass="4874">MIGDILLIPIKRKFRKQIELTNEFNNDYHKLIKNLYRKR</sequence>
<evidence type="ECO:0000313" key="2">
    <source>
        <dbReference type="Proteomes" id="UP001374599"/>
    </source>
</evidence>
<evidence type="ECO:0000313" key="1">
    <source>
        <dbReference type="EMBL" id="GMQ64164.1"/>
    </source>
</evidence>
<keyword evidence="2" id="KW-1185">Reference proteome</keyword>
<name>A0ACB5UNN9_9FIRM</name>
<dbReference type="EMBL" id="BTPU01000061">
    <property type="protein sequence ID" value="GMQ64164.1"/>
    <property type="molecule type" value="Genomic_DNA"/>
</dbReference>
<reference evidence="1" key="1">
    <citation type="submission" date="2023-09" db="EMBL/GenBank/DDBJ databases">
        <title>Vallitalea sediminicola and Vallitalea maricola sp. nov., anaerobic bacteria isolated from marine sediment.</title>
        <authorList>
            <person name="Hirano S."/>
            <person name="Maeda A."/>
            <person name="Terahara T."/>
            <person name="Mori K."/>
            <person name="Hamada M."/>
            <person name="Matsumoto R."/>
            <person name="Kobayashi T."/>
        </authorList>
    </citation>
    <scope>NUCLEOTIDE SEQUENCE</scope>
    <source>
        <strain evidence="1">AN17-2</strain>
    </source>
</reference>
<organism evidence="1 2">
    <name type="scientific">Vallitalea maricola</name>
    <dbReference type="NCBI Taxonomy" id="3074433"/>
    <lineage>
        <taxon>Bacteria</taxon>
        <taxon>Bacillati</taxon>
        <taxon>Bacillota</taxon>
        <taxon>Clostridia</taxon>
        <taxon>Lachnospirales</taxon>
        <taxon>Vallitaleaceae</taxon>
        <taxon>Vallitalea</taxon>
    </lineage>
</organism>
<proteinExistence type="predicted"/>
<dbReference type="Proteomes" id="UP001374599">
    <property type="component" value="Unassembled WGS sequence"/>
</dbReference>